<name>A0A1E5TE17_9FLAO</name>
<dbReference type="PANTHER" id="PTHR43712:SF2">
    <property type="entry name" value="O-METHYLTRANSFERASE CICE"/>
    <property type="match status" value="1"/>
</dbReference>
<sequence length="353" mass="39660">MENTSIRAIDAIQEAQKIAFAPFVFQATVSLRKLGVLSLIFDRRKKGGITIDDISKELSISTYGIGVLLEIAESSSIVTKDDTGNYQLTTTGYFLNYNETVNVNINFTNDVCYKGLFHLNESIKTGKPTGLKELGNWDTVYEGLSQLTPEVQKSWFEFDHHYSDAVFSDALKIVFRNSPNTIFDIGGNTGKFAISSCNYNKDVSIKIIDLPGQLNKALANVKKKGFEKRVSGHEIDWLKDNPKIPNGADTIWMSQFLDCFSEEEILKILTASVKSMSDETELLIMETFTDRQKFDNAKFILEATSLYFTVLANGNSKMYPAKVFLKLIDRVGLVIKEDISIGEYHTILVCKKK</sequence>
<dbReference type="InterPro" id="IPR016461">
    <property type="entry name" value="COMT-like"/>
</dbReference>
<proteinExistence type="predicted"/>
<feature type="domain" description="BVU-1015-like N-terminal dimerisation-like" evidence="5">
    <location>
        <begin position="14"/>
        <end position="81"/>
    </location>
</feature>
<dbReference type="AlphaFoldDB" id="A0A1E5TE17"/>
<dbReference type="RefSeq" id="WP_069829057.1">
    <property type="nucleotide sequence ID" value="NZ_MDJD01000007.1"/>
</dbReference>
<dbReference type="Gene3D" id="3.40.50.150">
    <property type="entry name" value="Vaccinia Virus protein VP39"/>
    <property type="match status" value="1"/>
</dbReference>
<evidence type="ECO:0000313" key="6">
    <source>
        <dbReference type="EMBL" id="OEK09622.1"/>
    </source>
</evidence>
<evidence type="ECO:0000259" key="5">
    <source>
        <dbReference type="Pfam" id="PF21212"/>
    </source>
</evidence>
<feature type="domain" description="O-methyltransferase C-terminal" evidence="4">
    <location>
        <begin position="162"/>
        <end position="317"/>
    </location>
</feature>
<comment type="caution">
    <text evidence="6">The sequence shown here is derived from an EMBL/GenBank/DDBJ whole genome shotgun (WGS) entry which is preliminary data.</text>
</comment>
<dbReference type="InterPro" id="IPR036388">
    <property type="entry name" value="WH-like_DNA-bd_sf"/>
</dbReference>
<dbReference type="PROSITE" id="PS51683">
    <property type="entry name" value="SAM_OMT_II"/>
    <property type="match status" value="1"/>
</dbReference>
<dbReference type="GO" id="GO:0008171">
    <property type="term" value="F:O-methyltransferase activity"/>
    <property type="evidence" value="ECO:0007669"/>
    <property type="project" value="InterPro"/>
</dbReference>
<dbReference type="Pfam" id="PF21212">
    <property type="entry name" value="Dimerisation2-like_dom"/>
    <property type="match status" value="1"/>
</dbReference>
<keyword evidence="3" id="KW-0949">S-adenosyl-L-methionine</keyword>
<accession>A0A1E5TE17</accession>
<evidence type="ECO:0000256" key="3">
    <source>
        <dbReference type="ARBA" id="ARBA00022691"/>
    </source>
</evidence>
<dbReference type="Proteomes" id="UP000095713">
    <property type="component" value="Unassembled WGS sequence"/>
</dbReference>
<evidence type="ECO:0000313" key="7">
    <source>
        <dbReference type="Proteomes" id="UP000095713"/>
    </source>
</evidence>
<reference evidence="6 7" key="1">
    <citation type="submission" date="2016-05" db="EMBL/GenBank/DDBJ databases">
        <title>Draft Genome Sequence of Algibacter sp. Strain SK-16 Isolated from the Surface Water of Aburatsubo Inlet.</title>
        <authorList>
            <person name="Wong S.-K."/>
            <person name="Yoshizawa S."/>
            <person name="Nakajima Y."/>
            <person name="Ogura Y."/>
            <person name="Tetsuya H."/>
            <person name="Hamasaki K."/>
        </authorList>
    </citation>
    <scope>NUCLEOTIDE SEQUENCE [LARGE SCALE GENOMIC DNA]</scope>
    <source>
        <strain evidence="6 7">SK-16</strain>
    </source>
</reference>
<protein>
    <submittedName>
        <fullName evidence="6">SAM-dependent methyltransferase</fullName>
    </submittedName>
</protein>
<dbReference type="Gene3D" id="1.20.58.1390">
    <property type="match status" value="1"/>
</dbReference>
<dbReference type="Gene3D" id="1.10.10.10">
    <property type="entry name" value="Winged helix-like DNA-binding domain superfamily/Winged helix DNA-binding domain"/>
    <property type="match status" value="1"/>
</dbReference>
<keyword evidence="7" id="KW-1185">Reference proteome</keyword>
<evidence type="ECO:0000256" key="1">
    <source>
        <dbReference type="ARBA" id="ARBA00022603"/>
    </source>
</evidence>
<dbReference type="InterPro" id="IPR029063">
    <property type="entry name" value="SAM-dependent_MTases_sf"/>
</dbReference>
<keyword evidence="1 6" id="KW-0489">Methyltransferase</keyword>
<evidence type="ECO:0000259" key="4">
    <source>
        <dbReference type="Pfam" id="PF00891"/>
    </source>
</evidence>
<dbReference type="PANTHER" id="PTHR43712">
    <property type="entry name" value="PUTATIVE (AFU_ORTHOLOGUE AFUA_4G14580)-RELATED"/>
    <property type="match status" value="1"/>
</dbReference>
<dbReference type="EMBL" id="MDJD01000007">
    <property type="protein sequence ID" value="OEK09622.1"/>
    <property type="molecule type" value="Genomic_DNA"/>
</dbReference>
<dbReference type="SUPFAM" id="SSF53335">
    <property type="entry name" value="S-adenosyl-L-methionine-dependent methyltransferases"/>
    <property type="match status" value="1"/>
</dbReference>
<dbReference type="PIRSF" id="PIRSF005739">
    <property type="entry name" value="O-mtase"/>
    <property type="match status" value="1"/>
</dbReference>
<keyword evidence="2 6" id="KW-0808">Transferase</keyword>
<dbReference type="GO" id="GO:0032259">
    <property type="term" value="P:methylation"/>
    <property type="evidence" value="ECO:0007669"/>
    <property type="project" value="UniProtKB-KW"/>
</dbReference>
<dbReference type="Pfam" id="PF00891">
    <property type="entry name" value="Methyltransf_2"/>
    <property type="match status" value="1"/>
</dbReference>
<dbReference type="InterPro" id="IPR001077">
    <property type="entry name" value="COMT_C"/>
</dbReference>
<dbReference type="SUPFAM" id="SSF46785">
    <property type="entry name" value="Winged helix' DNA-binding domain"/>
    <property type="match status" value="1"/>
</dbReference>
<dbReference type="InterPro" id="IPR049480">
    <property type="entry name" value="BVU_1015-like_N"/>
</dbReference>
<evidence type="ECO:0000256" key="2">
    <source>
        <dbReference type="ARBA" id="ARBA00022679"/>
    </source>
</evidence>
<gene>
    <name evidence="6" type="ORF">A8C32_13045</name>
</gene>
<dbReference type="InterPro" id="IPR036390">
    <property type="entry name" value="WH_DNA-bd_sf"/>
</dbReference>
<dbReference type="STRING" id="1849968.A8C32_13045"/>
<dbReference type="OrthoDB" id="9805418at2"/>
<organism evidence="6 7">
    <name type="scientific">Flavivirga aquatica</name>
    <dbReference type="NCBI Taxonomy" id="1849968"/>
    <lineage>
        <taxon>Bacteria</taxon>
        <taxon>Pseudomonadati</taxon>
        <taxon>Bacteroidota</taxon>
        <taxon>Flavobacteriia</taxon>
        <taxon>Flavobacteriales</taxon>
        <taxon>Flavobacteriaceae</taxon>
        <taxon>Flavivirga</taxon>
    </lineage>
</organism>